<evidence type="ECO:0000313" key="1">
    <source>
        <dbReference type="EMBL" id="EPX86506.1"/>
    </source>
</evidence>
<organism evidence="1 2">
    <name type="scientific">Rubellimicrobium thermophilum DSM 16684</name>
    <dbReference type="NCBI Taxonomy" id="1123069"/>
    <lineage>
        <taxon>Bacteria</taxon>
        <taxon>Pseudomonadati</taxon>
        <taxon>Pseudomonadota</taxon>
        <taxon>Alphaproteobacteria</taxon>
        <taxon>Rhodobacterales</taxon>
        <taxon>Roseobacteraceae</taxon>
        <taxon>Rubellimicrobium</taxon>
    </lineage>
</organism>
<proteinExistence type="predicted"/>
<comment type="caution">
    <text evidence="1">The sequence shown here is derived from an EMBL/GenBank/DDBJ whole genome shotgun (WGS) entry which is preliminary data.</text>
</comment>
<dbReference type="HOGENOM" id="CLU_3257348_0_0_5"/>
<evidence type="ECO:0000313" key="2">
    <source>
        <dbReference type="Proteomes" id="UP000015346"/>
    </source>
</evidence>
<protein>
    <submittedName>
        <fullName evidence="1">Sarcosine oxidase, gamma subunit family</fullName>
    </submittedName>
</protein>
<accession>S9QYS7</accession>
<dbReference type="Gene3D" id="3.30.1360.120">
    <property type="entry name" value="Probable tRNA modification gtpase trme, domain 1"/>
    <property type="match status" value="1"/>
</dbReference>
<name>S9QYS7_9RHOB</name>
<dbReference type="RefSeq" id="WP_021097414.1">
    <property type="nucleotide sequence ID" value="NZ_KE557320.1"/>
</dbReference>
<reference evidence="1 2" key="1">
    <citation type="journal article" date="2013" name="Stand. Genomic Sci.">
        <title>Genome sequence of the reddish-pigmented Rubellimicrobium thermophilum type strain (DSM 16684(T)), a member of the Roseobacter clade.</title>
        <authorList>
            <person name="Fiebig A."/>
            <person name="Riedel T."/>
            <person name="Gronow S."/>
            <person name="Petersen J."/>
            <person name="Klenk H.P."/>
            <person name="Goker M."/>
        </authorList>
    </citation>
    <scope>NUCLEOTIDE SEQUENCE [LARGE SCALE GENOMIC DNA]</scope>
    <source>
        <strain evidence="1 2">DSM 16684</strain>
    </source>
</reference>
<dbReference type="Proteomes" id="UP000015346">
    <property type="component" value="Unassembled WGS sequence"/>
</dbReference>
<dbReference type="AlphaFoldDB" id="S9QYS7"/>
<keyword evidence="2" id="KW-1185">Reference proteome</keyword>
<dbReference type="InterPro" id="IPR027266">
    <property type="entry name" value="TrmE/GcvT-like"/>
</dbReference>
<dbReference type="STRING" id="1123069.ruthe_01321"/>
<dbReference type="EMBL" id="AOLV01000010">
    <property type="protein sequence ID" value="EPX86506.1"/>
    <property type="molecule type" value="Genomic_DNA"/>
</dbReference>
<gene>
    <name evidence="1" type="ORF">ruthe_01321</name>
</gene>
<sequence>MAVSLTRIGPDSWEIMAMRSMAATLVEEIAQAMRHMAGRALL</sequence>